<dbReference type="EMBL" id="SZQA01000074">
    <property type="protein sequence ID" value="TKK77326.1"/>
    <property type="molecule type" value="Genomic_DNA"/>
</dbReference>
<dbReference type="GO" id="GO:0016740">
    <property type="term" value="F:transferase activity"/>
    <property type="evidence" value="ECO:0007669"/>
    <property type="project" value="UniProtKB-KW"/>
</dbReference>
<dbReference type="PANTHER" id="PTHR48419:SF1">
    <property type="entry name" value="SULFOTRANSFERASE DOMAIN-CONTAINING PROTEIN"/>
    <property type="match status" value="1"/>
</dbReference>
<protein>
    <submittedName>
        <fullName evidence="1">Sulfotransferase</fullName>
    </submittedName>
</protein>
<dbReference type="SUPFAM" id="SSF52540">
    <property type="entry name" value="P-loop containing nucleoside triphosphate hydrolases"/>
    <property type="match status" value="1"/>
</dbReference>
<sequence>MGPPADGVVAVKPIMLWAVPRSRSTAFLRIMMERGDLEVAHEPFSYLQDDGRFAFAGRTVTSAVELLDVMLEVSAGGRRVFAKDTSDYTYTPLFEDKRLFSDVVNTFMIREPESAIASHYAMNPDATLDEYGFEYLHAIFDAVRSATGETPLVIDGDDLVASPEATVRAYCDHVGLEFMPEAMSWDPGEQTSWRRTNRWHAEVAESSGLVAKAPTRRETPETNEHLRRVADYHRPYYEALARAKPSVA</sequence>
<accession>A0A4U3LRS7</accession>
<gene>
    <name evidence="1" type="ORF">FDA94_37765</name>
</gene>
<keyword evidence="2" id="KW-1185">Reference proteome</keyword>
<dbReference type="PANTHER" id="PTHR48419">
    <property type="entry name" value="SULFOTRANSFERASE DOMAIN-CONTAINING PROTEIN"/>
    <property type="match status" value="1"/>
</dbReference>
<evidence type="ECO:0000313" key="1">
    <source>
        <dbReference type="EMBL" id="TKK77326.1"/>
    </source>
</evidence>
<proteinExistence type="predicted"/>
<dbReference type="AlphaFoldDB" id="A0A4U3LRS7"/>
<name>A0A4U3LRS7_9ACTN</name>
<dbReference type="InterPro" id="IPR053226">
    <property type="entry name" value="Pyrrolopyrazine_biosynth_F"/>
</dbReference>
<evidence type="ECO:0000313" key="2">
    <source>
        <dbReference type="Proteomes" id="UP000308705"/>
    </source>
</evidence>
<dbReference type="Proteomes" id="UP000308705">
    <property type="component" value="Unassembled WGS sequence"/>
</dbReference>
<dbReference type="Gene3D" id="3.40.50.300">
    <property type="entry name" value="P-loop containing nucleotide triphosphate hydrolases"/>
    <property type="match status" value="1"/>
</dbReference>
<comment type="caution">
    <text evidence="1">The sequence shown here is derived from an EMBL/GenBank/DDBJ whole genome shotgun (WGS) entry which is preliminary data.</text>
</comment>
<dbReference type="RefSeq" id="WP_137251817.1">
    <property type="nucleotide sequence ID" value="NZ_SZQA01000074.1"/>
</dbReference>
<organism evidence="1 2">
    <name type="scientific">Herbidospora galbida</name>
    <dbReference type="NCBI Taxonomy" id="2575442"/>
    <lineage>
        <taxon>Bacteria</taxon>
        <taxon>Bacillati</taxon>
        <taxon>Actinomycetota</taxon>
        <taxon>Actinomycetes</taxon>
        <taxon>Streptosporangiales</taxon>
        <taxon>Streptosporangiaceae</taxon>
        <taxon>Herbidospora</taxon>
    </lineage>
</organism>
<dbReference type="Pfam" id="PF19798">
    <property type="entry name" value="Sulfotransfer_5"/>
    <property type="match status" value="1"/>
</dbReference>
<reference evidence="1 2" key="1">
    <citation type="submission" date="2019-04" db="EMBL/GenBank/DDBJ databases">
        <title>Herbidospora sp. NEAU-GS14.nov., a novel actinomycete isolated from soil.</title>
        <authorList>
            <person name="Han L."/>
        </authorList>
    </citation>
    <scope>NUCLEOTIDE SEQUENCE [LARGE SCALE GENOMIC DNA]</scope>
    <source>
        <strain evidence="1 2">NEAU-GS14</strain>
    </source>
</reference>
<dbReference type="InterPro" id="IPR027417">
    <property type="entry name" value="P-loop_NTPase"/>
</dbReference>
<keyword evidence="1" id="KW-0808">Transferase</keyword>
<dbReference type="OrthoDB" id="272985at2"/>